<dbReference type="EMBL" id="RWGY01000009">
    <property type="protein sequence ID" value="TVU34918.1"/>
    <property type="molecule type" value="Genomic_DNA"/>
</dbReference>
<keyword evidence="4" id="KW-1185">Reference proteome</keyword>
<sequence length="565" mass="62617">MRVLAQDYCRNVVALSFNWMSTLTKGSIMHDEMNPSVPLNQTCAATAVEESVALPLPLQSNSGIPMQSVGFNSLFQSLYNHNVMITSRNICHQPATNWTEHVPCRTALDSKGSDSVLDKQTGLDRAVTTGTLATDRPQMVSGASRGNFHNQFSTFPTRAERNLELPDSCSRPAEEKRNECPAGCSNSATGNKAKSLWVSRLLPKTSINWMDTTPCDVESDFCAVNPKGMDNNLFSSSHQNFNVETEMNDVQHLTDKGSSDGVTSSKCPARPPEDPKQSETMASVFAKRLDALRHATTSAVQLAITSDHGIHKPNNHEANSFAVSYSSHDGVEAGQDTHKSSSGNGKIVLWMGEKSKQPLCIGSNGESRGTFVSEREHQHHGASTAGKSVAPHDIFKANTSAEDIDREKVEMKEGTSDFMVNMPDNKQIVPYGIVSNDLYDESSDVCGALRRLRLSRSDIIRWLRSPIMHTSLDGFFVRLRFGKWEEALGGTGYHVARLNGALDRNRLSVTIRNSTCQVDSRFVSNHDFHEDELKAWWSAAMKGDWKLPSKEELDMKLRERELLHW</sequence>
<dbReference type="AlphaFoldDB" id="A0A5J9VGR2"/>
<name>A0A5J9VGR2_9POAL</name>
<feature type="domain" description="Plus3" evidence="2">
    <location>
        <begin position="443"/>
        <end position="565"/>
    </location>
</feature>
<evidence type="ECO:0000313" key="3">
    <source>
        <dbReference type="EMBL" id="TVU34918.1"/>
    </source>
</evidence>
<dbReference type="Pfam" id="PF03126">
    <property type="entry name" value="Plus-3"/>
    <property type="match status" value="1"/>
</dbReference>
<comment type="caution">
    <text evidence="3">The sequence shown here is derived from an EMBL/GenBank/DDBJ whole genome shotgun (WGS) entry which is preliminary data.</text>
</comment>
<feature type="region of interest" description="Disordered" evidence="1">
    <location>
        <begin position="253"/>
        <end position="279"/>
    </location>
</feature>
<protein>
    <recommendedName>
        <fullName evidence="2">Plus3 domain-containing protein</fullName>
    </recommendedName>
</protein>
<feature type="region of interest" description="Disordered" evidence="1">
    <location>
        <begin position="365"/>
        <end position="387"/>
    </location>
</feature>
<dbReference type="Gramene" id="TVU34918">
    <property type="protein sequence ID" value="TVU34918"/>
    <property type="gene ID" value="EJB05_16774"/>
</dbReference>
<evidence type="ECO:0000313" key="4">
    <source>
        <dbReference type="Proteomes" id="UP000324897"/>
    </source>
</evidence>
<dbReference type="Gene3D" id="3.90.70.200">
    <property type="entry name" value="Plus-3 domain"/>
    <property type="match status" value="1"/>
</dbReference>
<dbReference type="OrthoDB" id="166375at2759"/>
<evidence type="ECO:0000259" key="2">
    <source>
        <dbReference type="PROSITE" id="PS51360"/>
    </source>
</evidence>
<dbReference type="PROSITE" id="PS51360">
    <property type="entry name" value="PLUS3"/>
    <property type="match status" value="1"/>
</dbReference>
<dbReference type="FunFam" id="3.90.70.200:FF:000004">
    <property type="entry name" value="Zinc knuckle (CCHC-type) family protein"/>
    <property type="match status" value="1"/>
</dbReference>
<dbReference type="Proteomes" id="UP000324897">
    <property type="component" value="Unassembled WGS sequence"/>
</dbReference>
<dbReference type="InterPro" id="IPR036128">
    <property type="entry name" value="Plus3-like_sf"/>
</dbReference>
<dbReference type="PANTHER" id="PTHR38940">
    <property type="entry name" value="PLUS3 DOMAIN-CONTAINING PROTEIN"/>
    <property type="match status" value="1"/>
</dbReference>
<dbReference type="InterPro" id="IPR004343">
    <property type="entry name" value="Plus-3_dom"/>
</dbReference>
<dbReference type="SUPFAM" id="SSF159042">
    <property type="entry name" value="Plus3-like"/>
    <property type="match status" value="1"/>
</dbReference>
<dbReference type="PANTHER" id="PTHR38940:SF4">
    <property type="entry name" value="OS01G0775100 PROTEIN"/>
    <property type="match status" value="1"/>
</dbReference>
<dbReference type="SMART" id="SM00719">
    <property type="entry name" value="Plus3"/>
    <property type="match status" value="1"/>
</dbReference>
<reference evidence="3 4" key="1">
    <citation type="journal article" date="2019" name="Sci. Rep.">
        <title>A high-quality genome of Eragrostis curvula grass provides insights into Poaceae evolution and supports new strategies to enhance forage quality.</title>
        <authorList>
            <person name="Carballo J."/>
            <person name="Santos B.A.C.M."/>
            <person name="Zappacosta D."/>
            <person name="Garbus I."/>
            <person name="Selva J.P."/>
            <person name="Gallo C.A."/>
            <person name="Diaz A."/>
            <person name="Albertini E."/>
            <person name="Caccamo M."/>
            <person name="Echenique V."/>
        </authorList>
    </citation>
    <scope>NUCLEOTIDE SEQUENCE [LARGE SCALE GENOMIC DNA]</scope>
    <source>
        <strain evidence="4">cv. Victoria</strain>
        <tissue evidence="3">Leaf</tissue>
    </source>
</reference>
<evidence type="ECO:0000256" key="1">
    <source>
        <dbReference type="SAM" id="MobiDB-lite"/>
    </source>
</evidence>
<gene>
    <name evidence="3" type="ORF">EJB05_16774</name>
</gene>
<organism evidence="3 4">
    <name type="scientific">Eragrostis curvula</name>
    <name type="common">weeping love grass</name>
    <dbReference type="NCBI Taxonomy" id="38414"/>
    <lineage>
        <taxon>Eukaryota</taxon>
        <taxon>Viridiplantae</taxon>
        <taxon>Streptophyta</taxon>
        <taxon>Embryophyta</taxon>
        <taxon>Tracheophyta</taxon>
        <taxon>Spermatophyta</taxon>
        <taxon>Magnoliopsida</taxon>
        <taxon>Liliopsida</taxon>
        <taxon>Poales</taxon>
        <taxon>Poaceae</taxon>
        <taxon>PACMAD clade</taxon>
        <taxon>Chloridoideae</taxon>
        <taxon>Eragrostideae</taxon>
        <taxon>Eragrostidinae</taxon>
        <taxon>Eragrostis</taxon>
    </lineage>
</organism>
<accession>A0A5J9VGR2</accession>
<feature type="region of interest" description="Disordered" evidence="1">
    <location>
        <begin position="165"/>
        <end position="186"/>
    </location>
</feature>
<proteinExistence type="predicted"/>
<dbReference type="GO" id="GO:0003677">
    <property type="term" value="F:DNA binding"/>
    <property type="evidence" value="ECO:0007669"/>
    <property type="project" value="InterPro"/>
</dbReference>